<dbReference type="GO" id="GO:0004190">
    <property type="term" value="F:aspartic-type endopeptidase activity"/>
    <property type="evidence" value="ECO:0007669"/>
    <property type="project" value="UniProtKB-KW"/>
</dbReference>
<dbReference type="OrthoDB" id="9900537at2759"/>
<keyword evidence="1" id="KW-0645">Protease</keyword>
<dbReference type="EMBL" id="VYZB01002865">
    <property type="protein sequence ID" value="NWS79204.1"/>
    <property type="molecule type" value="Genomic_DNA"/>
</dbReference>
<dbReference type="InterPro" id="IPR036157">
    <property type="entry name" value="dUTPase-like_sf"/>
</dbReference>
<dbReference type="InterPro" id="IPR021109">
    <property type="entry name" value="Peptidase_aspartic_dom_sf"/>
</dbReference>
<evidence type="ECO:0000256" key="2">
    <source>
        <dbReference type="ARBA" id="ARBA00022750"/>
    </source>
</evidence>
<dbReference type="CDD" id="cd07557">
    <property type="entry name" value="trimeric_dUTPase"/>
    <property type="match status" value="1"/>
</dbReference>
<dbReference type="InterPro" id="IPR018061">
    <property type="entry name" value="Retropepsins"/>
</dbReference>
<dbReference type="PANTHER" id="PTHR19422">
    <property type="entry name" value="GAG RETROVIRAL POLYPROTEIN"/>
    <property type="match status" value="1"/>
</dbReference>
<evidence type="ECO:0000259" key="5">
    <source>
        <dbReference type="PROSITE" id="PS50175"/>
    </source>
</evidence>
<dbReference type="InterPro" id="IPR033704">
    <property type="entry name" value="dUTPase_trimeric"/>
</dbReference>
<protein>
    <submittedName>
        <fullName evidence="6">POK9 protein</fullName>
    </submittedName>
</protein>
<evidence type="ECO:0000313" key="6">
    <source>
        <dbReference type="EMBL" id="NWS79204.1"/>
    </source>
</evidence>
<dbReference type="AlphaFoldDB" id="A0A7K5ID10"/>
<organism evidence="6 7">
    <name type="scientific">Crotophaga sulcirostris</name>
    <name type="common">Groove-billed ani</name>
    <dbReference type="NCBI Taxonomy" id="33598"/>
    <lineage>
        <taxon>Eukaryota</taxon>
        <taxon>Metazoa</taxon>
        <taxon>Chordata</taxon>
        <taxon>Craniata</taxon>
        <taxon>Vertebrata</taxon>
        <taxon>Euteleostomi</taxon>
        <taxon>Archelosauria</taxon>
        <taxon>Archosauria</taxon>
        <taxon>Dinosauria</taxon>
        <taxon>Saurischia</taxon>
        <taxon>Theropoda</taxon>
        <taxon>Coelurosauria</taxon>
        <taxon>Aves</taxon>
        <taxon>Neognathae</taxon>
        <taxon>Neoaves</taxon>
        <taxon>Otidimorphae</taxon>
        <taxon>Cuculiformes</taxon>
        <taxon>Crotophagidae</taxon>
        <taxon>Crotophaga</taxon>
    </lineage>
</organism>
<keyword evidence="7" id="KW-1185">Reference proteome</keyword>
<feature type="compositionally biased region" description="Polar residues" evidence="4">
    <location>
        <begin position="26"/>
        <end position="39"/>
    </location>
</feature>
<dbReference type="PROSITE" id="PS50175">
    <property type="entry name" value="ASP_PROT_RETROV"/>
    <property type="match status" value="1"/>
</dbReference>
<proteinExistence type="predicted"/>
<keyword evidence="2" id="KW-0064">Aspartyl protease</keyword>
<dbReference type="Proteomes" id="UP000549499">
    <property type="component" value="Unassembled WGS sequence"/>
</dbReference>
<gene>
    <name evidence="6" type="primary">Ervk9_3</name>
    <name evidence="6" type="ORF">CROSUL_R07403</name>
</gene>
<dbReference type="PROSITE" id="PS00141">
    <property type="entry name" value="ASP_PROTEASE"/>
    <property type="match status" value="1"/>
</dbReference>
<dbReference type="GO" id="GO:0006508">
    <property type="term" value="P:proteolysis"/>
    <property type="evidence" value="ECO:0007669"/>
    <property type="project" value="UniProtKB-KW"/>
</dbReference>
<dbReference type="SUPFAM" id="SSF50630">
    <property type="entry name" value="Acid proteases"/>
    <property type="match status" value="1"/>
</dbReference>
<feature type="non-terminal residue" evidence="6">
    <location>
        <position position="1"/>
    </location>
</feature>
<evidence type="ECO:0000256" key="4">
    <source>
        <dbReference type="SAM" id="MobiDB-lite"/>
    </source>
</evidence>
<dbReference type="Pfam" id="PF00692">
    <property type="entry name" value="dUTPase"/>
    <property type="match status" value="1"/>
</dbReference>
<dbReference type="InterPro" id="IPR001995">
    <property type="entry name" value="Peptidase_A2_cat"/>
</dbReference>
<evidence type="ECO:0000313" key="7">
    <source>
        <dbReference type="Proteomes" id="UP000549499"/>
    </source>
</evidence>
<name>A0A7K5ID10_CROSL</name>
<evidence type="ECO:0000256" key="3">
    <source>
        <dbReference type="ARBA" id="ARBA00022801"/>
    </source>
</evidence>
<sequence>HHPCLPHTTGKREEQREPPKPRRDTSSCGPTSANSNQPSFGLRPATNGSLGLDLAAAVDITLMTPQPTRIPTAVRGPITINSQPVGALLIGRSSTTLSGLFVLTGLIDADYTGEIQIMAYTPYPPICIKKGQRIAQLIPLPQLAKGITSLKQGDRGQYGFGSSGDATFAVLDLNSRPRRKISIQFQGSSHALTALLDTGADVSIIAPAAWPRDWPILASTATVTGVGGFTAASRSPPINVSMESKTAQVVFSIAQLPPGVQCLLGRDALAQLGFVL</sequence>
<dbReference type="InterPro" id="IPR051592">
    <property type="entry name" value="HERV-K_Pro_peptidase_A2"/>
</dbReference>
<feature type="non-terminal residue" evidence="6">
    <location>
        <position position="276"/>
    </location>
</feature>
<dbReference type="PANTHER" id="PTHR19422:SF123">
    <property type="entry name" value="RT1 CLASS I, LOCUS CE15"/>
    <property type="match status" value="1"/>
</dbReference>
<feature type="region of interest" description="Disordered" evidence="4">
    <location>
        <begin position="1"/>
        <end position="45"/>
    </location>
</feature>
<dbReference type="InterPro" id="IPR034170">
    <property type="entry name" value="Retropepsin-like_cat_dom"/>
</dbReference>
<accession>A0A7K5ID10</accession>
<evidence type="ECO:0000256" key="1">
    <source>
        <dbReference type="ARBA" id="ARBA00022670"/>
    </source>
</evidence>
<dbReference type="SUPFAM" id="SSF51283">
    <property type="entry name" value="dUTPase-like"/>
    <property type="match status" value="1"/>
</dbReference>
<dbReference type="Pfam" id="PF00077">
    <property type="entry name" value="RVP"/>
    <property type="match status" value="1"/>
</dbReference>
<dbReference type="Gene3D" id="2.70.40.10">
    <property type="match status" value="1"/>
</dbReference>
<feature type="compositionally biased region" description="Basic and acidic residues" evidence="4">
    <location>
        <begin position="10"/>
        <end position="25"/>
    </location>
</feature>
<dbReference type="InterPro" id="IPR029054">
    <property type="entry name" value="dUTPase-like"/>
</dbReference>
<dbReference type="CDD" id="cd05482">
    <property type="entry name" value="HIV_retropepsin_like"/>
    <property type="match status" value="1"/>
</dbReference>
<dbReference type="InterPro" id="IPR001969">
    <property type="entry name" value="Aspartic_peptidase_AS"/>
</dbReference>
<reference evidence="6 7" key="1">
    <citation type="submission" date="2019-09" db="EMBL/GenBank/DDBJ databases">
        <title>Bird 10,000 Genomes (B10K) Project - Family phase.</title>
        <authorList>
            <person name="Zhang G."/>
        </authorList>
    </citation>
    <scope>NUCLEOTIDE SEQUENCE [LARGE SCALE GENOMIC DNA]</scope>
    <source>
        <strain evidence="6">B10K-DU-003-44</strain>
        <tissue evidence="6">Muscle</tissue>
    </source>
</reference>
<feature type="domain" description="Peptidase A2" evidence="5">
    <location>
        <begin position="192"/>
        <end position="268"/>
    </location>
</feature>
<comment type="caution">
    <text evidence="6">The sequence shown here is derived from an EMBL/GenBank/DDBJ whole genome shotgun (WGS) entry which is preliminary data.</text>
</comment>
<dbReference type="Gene3D" id="2.40.70.10">
    <property type="entry name" value="Acid Proteases"/>
    <property type="match status" value="1"/>
</dbReference>
<keyword evidence="3" id="KW-0378">Hydrolase</keyword>